<feature type="transmembrane region" description="Helical" evidence="2">
    <location>
        <begin position="34"/>
        <end position="55"/>
    </location>
</feature>
<feature type="transmembrane region" description="Helical" evidence="2">
    <location>
        <begin position="67"/>
        <end position="89"/>
    </location>
</feature>
<evidence type="ECO:0000313" key="3">
    <source>
        <dbReference type="EMBL" id="GGE71525.1"/>
    </source>
</evidence>
<gene>
    <name evidence="3" type="ORF">GCM10011401_18230</name>
</gene>
<organism evidence="3 4">
    <name type="scientific">Nesterenkonia cremea</name>
    <dbReference type="NCBI Taxonomy" id="1882340"/>
    <lineage>
        <taxon>Bacteria</taxon>
        <taxon>Bacillati</taxon>
        <taxon>Actinomycetota</taxon>
        <taxon>Actinomycetes</taxon>
        <taxon>Micrococcales</taxon>
        <taxon>Micrococcaceae</taxon>
        <taxon>Nesterenkonia</taxon>
    </lineage>
</organism>
<keyword evidence="2" id="KW-0472">Membrane</keyword>
<accession>A0A917EPI8</accession>
<evidence type="ECO:0000256" key="1">
    <source>
        <dbReference type="SAM" id="MobiDB-lite"/>
    </source>
</evidence>
<evidence type="ECO:0000256" key="2">
    <source>
        <dbReference type="SAM" id="Phobius"/>
    </source>
</evidence>
<dbReference type="RefSeq" id="WP_188684937.1">
    <property type="nucleotide sequence ID" value="NZ_BMIS01000007.1"/>
</dbReference>
<proteinExistence type="predicted"/>
<dbReference type="AlphaFoldDB" id="A0A917EPI8"/>
<keyword evidence="4" id="KW-1185">Reference proteome</keyword>
<comment type="caution">
    <text evidence="3">The sequence shown here is derived from an EMBL/GenBank/DDBJ whole genome shotgun (WGS) entry which is preliminary data.</text>
</comment>
<sequence length="180" mass="19072">MTTPAPEKTTARRRRAHTKDAGPRPRIRLGLTGWVISWLGPTAVMGALLLALSFVPGLDDEGFLTPLIPLIAGAAVGVGIPGTLLVNWLYRHHLNVVLHVLAYVVVGLLYGPVMLFAGTAGLMPMLIPLVGFPAGLLLGAGRWVAQPLATVEDPAEQAAESESARDEAAEEPTDEETQND</sequence>
<dbReference type="EMBL" id="BMIS01000007">
    <property type="protein sequence ID" value="GGE71525.1"/>
    <property type="molecule type" value="Genomic_DNA"/>
</dbReference>
<feature type="compositionally biased region" description="Acidic residues" evidence="1">
    <location>
        <begin position="168"/>
        <end position="180"/>
    </location>
</feature>
<keyword evidence="2" id="KW-1133">Transmembrane helix</keyword>
<feature type="transmembrane region" description="Helical" evidence="2">
    <location>
        <begin position="122"/>
        <end position="140"/>
    </location>
</feature>
<protein>
    <submittedName>
        <fullName evidence="3">Uncharacterized protein</fullName>
    </submittedName>
</protein>
<dbReference type="Proteomes" id="UP000633136">
    <property type="component" value="Unassembled WGS sequence"/>
</dbReference>
<evidence type="ECO:0000313" key="4">
    <source>
        <dbReference type="Proteomes" id="UP000633136"/>
    </source>
</evidence>
<name>A0A917EPI8_9MICC</name>
<feature type="transmembrane region" description="Helical" evidence="2">
    <location>
        <begin position="96"/>
        <end position="116"/>
    </location>
</feature>
<reference evidence="3" key="1">
    <citation type="journal article" date="2014" name="Int. J. Syst. Evol. Microbiol.">
        <title>Complete genome sequence of Corynebacterium casei LMG S-19264T (=DSM 44701T), isolated from a smear-ripened cheese.</title>
        <authorList>
            <consortium name="US DOE Joint Genome Institute (JGI-PGF)"/>
            <person name="Walter F."/>
            <person name="Albersmeier A."/>
            <person name="Kalinowski J."/>
            <person name="Ruckert C."/>
        </authorList>
    </citation>
    <scope>NUCLEOTIDE SEQUENCE</scope>
    <source>
        <strain evidence="3">CGMCC 1.15388</strain>
    </source>
</reference>
<keyword evidence="2" id="KW-0812">Transmembrane</keyword>
<feature type="region of interest" description="Disordered" evidence="1">
    <location>
        <begin position="151"/>
        <end position="180"/>
    </location>
</feature>
<reference evidence="3" key="2">
    <citation type="submission" date="2020-09" db="EMBL/GenBank/DDBJ databases">
        <authorList>
            <person name="Sun Q."/>
            <person name="Zhou Y."/>
        </authorList>
    </citation>
    <scope>NUCLEOTIDE SEQUENCE</scope>
    <source>
        <strain evidence="3">CGMCC 1.15388</strain>
    </source>
</reference>
<feature type="region of interest" description="Disordered" evidence="1">
    <location>
        <begin position="1"/>
        <end position="24"/>
    </location>
</feature>